<proteinExistence type="predicted"/>
<sequence length="113" mass="11847">MVRCISVEKFVSGVICRFVPLVPIGSPPSQMVGSGPLYVDPGLQSHGFVFTVPLKGLVGLALRPSSMGPRPTLGIVGCSQPSLGGVDESIGPEHTPICTRWTPRGPPRGVRTD</sequence>
<accession>A0A8X6P814</accession>
<dbReference type="AlphaFoldDB" id="A0A8X6P814"/>
<dbReference type="EMBL" id="BMAW01018016">
    <property type="protein sequence ID" value="GFT56460.1"/>
    <property type="molecule type" value="Genomic_DNA"/>
</dbReference>
<evidence type="ECO:0000313" key="3">
    <source>
        <dbReference type="Proteomes" id="UP000887013"/>
    </source>
</evidence>
<keyword evidence="3" id="KW-1185">Reference proteome</keyword>
<name>A0A8X6P814_NEPPI</name>
<evidence type="ECO:0000256" key="1">
    <source>
        <dbReference type="SAM" id="MobiDB-lite"/>
    </source>
</evidence>
<protein>
    <submittedName>
        <fullName evidence="2">Uncharacterized protein</fullName>
    </submittedName>
</protein>
<comment type="caution">
    <text evidence="2">The sequence shown here is derived from an EMBL/GenBank/DDBJ whole genome shotgun (WGS) entry which is preliminary data.</text>
</comment>
<dbReference type="Proteomes" id="UP000887013">
    <property type="component" value="Unassembled WGS sequence"/>
</dbReference>
<reference evidence="2" key="1">
    <citation type="submission" date="2020-08" db="EMBL/GenBank/DDBJ databases">
        <title>Multicomponent nature underlies the extraordinary mechanical properties of spider dragline silk.</title>
        <authorList>
            <person name="Kono N."/>
            <person name="Nakamura H."/>
            <person name="Mori M."/>
            <person name="Yoshida Y."/>
            <person name="Ohtoshi R."/>
            <person name="Malay A.D."/>
            <person name="Moran D.A.P."/>
            <person name="Tomita M."/>
            <person name="Numata K."/>
            <person name="Arakawa K."/>
        </authorList>
    </citation>
    <scope>NUCLEOTIDE SEQUENCE</scope>
</reference>
<organism evidence="2 3">
    <name type="scientific">Nephila pilipes</name>
    <name type="common">Giant wood spider</name>
    <name type="synonym">Nephila maculata</name>
    <dbReference type="NCBI Taxonomy" id="299642"/>
    <lineage>
        <taxon>Eukaryota</taxon>
        <taxon>Metazoa</taxon>
        <taxon>Ecdysozoa</taxon>
        <taxon>Arthropoda</taxon>
        <taxon>Chelicerata</taxon>
        <taxon>Arachnida</taxon>
        <taxon>Araneae</taxon>
        <taxon>Araneomorphae</taxon>
        <taxon>Entelegynae</taxon>
        <taxon>Araneoidea</taxon>
        <taxon>Nephilidae</taxon>
        <taxon>Nephila</taxon>
    </lineage>
</organism>
<evidence type="ECO:0000313" key="2">
    <source>
        <dbReference type="EMBL" id="GFT56460.1"/>
    </source>
</evidence>
<feature type="region of interest" description="Disordered" evidence="1">
    <location>
        <begin position="89"/>
        <end position="113"/>
    </location>
</feature>
<gene>
    <name evidence="2" type="ORF">NPIL_479931</name>
</gene>